<dbReference type="Gene3D" id="3.10.400.20">
    <property type="match status" value="1"/>
</dbReference>
<dbReference type="InterPro" id="IPR041366">
    <property type="entry name" value="Pre-PUA"/>
</dbReference>
<name>A0AAD5UD37_9FUNG</name>
<dbReference type="Pfam" id="PF17832">
    <property type="entry name" value="Pre-PUA"/>
    <property type="match status" value="1"/>
</dbReference>
<sequence>MFKKFNPKQDISGQTQAKSSVQRNIRAKILDQMPLLEPHIEEILPKKAPLFIVKCLDRVSILQINGESLFFQHFDGPFIPNLKLLQKYPDILPKIQVDRGAIKFVLKGADIMCPGVTSKGGNMPDGLEKDQLVCVMAEGKQHALAVGLLSMSSQEIKTVNKGIGILNMHYLNDGLWATLK</sequence>
<comment type="subcellular location">
    <subcellularLocation>
        <location evidence="1 6">Cytoplasm</location>
    </subcellularLocation>
</comment>
<gene>
    <name evidence="8" type="ORF">HK103_006803</name>
</gene>
<dbReference type="CDD" id="cd21155">
    <property type="entry name" value="PUA_MCTS-1-like"/>
    <property type="match status" value="1"/>
</dbReference>
<dbReference type="InterPro" id="IPR015947">
    <property type="entry name" value="PUA-like_sf"/>
</dbReference>
<dbReference type="InterPro" id="IPR016437">
    <property type="entry name" value="MCT-1/Tma20"/>
</dbReference>
<dbReference type="Pfam" id="PF01472">
    <property type="entry name" value="PUA"/>
    <property type="match status" value="1"/>
</dbReference>
<evidence type="ECO:0000256" key="5">
    <source>
        <dbReference type="ARBA" id="ARBA00070056"/>
    </source>
</evidence>
<feature type="domain" description="PUA" evidence="7">
    <location>
        <begin position="93"/>
        <end position="172"/>
    </location>
</feature>
<dbReference type="InterPro" id="IPR002478">
    <property type="entry name" value="PUA"/>
</dbReference>
<dbReference type="PANTHER" id="PTHR22798:SF0">
    <property type="entry name" value="MALIGNANT T-CELL-AMPLIFIED SEQUENCE 1"/>
    <property type="match status" value="1"/>
</dbReference>
<dbReference type="CDD" id="cd11609">
    <property type="entry name" value="MCT1_N"/>
    <property type="match status" value="1"/>
</dbReference>
<dbReference type="PROSITE" id="PS50890">
    <property type="entry name" value="PUA"/>
    <property type="match status" value="1"/>
</dbReference>
<comment type="similarity">
    <text evidence="4 6">Belongs to the TMA20 family.</text>
</comment>
<protein>
    <recommendedName>
        <fullName evidence="5 6">Translation machinery-associated protein 20</fullName>
    </recommendedName>
</protein>
<evidence type="ECO:0000256" key="3">
    <source>
        <dbReference type="ARBA" id="ARBA00060251"/>
    </source>
</evidence>
<proteinExistence type="inferred from homology"/>
<accession>A0AAD5UD37</accession>
<evidence type="ECO:0000256" key="2">
    <source>
        <dbReference type="ARBA" id="ARBA00022490"/>
    </source>
</evidence>
<keyword evidence="9" id="KW-1185">Reference proteome</keyword>
<dbReference type="PANTHER" id="PTHR22798">
    <property type="entry name" value="MCT-1 PROTEIN"/>
    <property type="match status" value="1"/>
</dbReference>
<evidence type="ECO:0000256" key="1">
    <source>
        <dbReference type="ARBA" id="ARBA00004496"/>
    </source>
</evidence>
<dbReference type="SUPFAM" id="SSF88697">
    <property type="entry name" value="PUA domain-like"/>
    <property type="match status" value="1"/>
</dbReference>
<dbReference type="EMBL" id="JADGKB010000077">
    <property type="protein sequence ID" value="KAJ3254813.1"/>
    <property type="molecule type" value="Genomic_DNA"/>
</dbReference>
<keyword evidence="2 6" id="KW-0963">Cytoplasm</keyword>
<evidence type="ECO:0000313" key="8">
    <source>
        <dbReference type="EMBL" id="KAJ3254813.1"/>
    </source>
</evidence>
<evidence type="ECO:0000313" key="9">
    <source>
        <dbReference type="Proteomes" id="UP001210925"/>
    </source>
</evidence>
<dbReference type="GO" id="GO:0003723">
    <property type="term" value="F:RNA binding"/>
    <property type="evidence" value="ECO:0007669"/>
    <property type="project" value="InterPro"/>
</dbReference>
<reference evidence="8" key="1">
    <citation type="submission" date="2020-05" db="EMBL/GenBank/DDBJ databases">
        <title>Phylogenomic resolution of chytrid fungi.</title>
        <authorList>
            <person name="Stajich J.E."/>
            <person name="Amses K."/>
            <person name="Simmons R."/>
            <person name="Seto K."/>
            <person name="Myers J."/>
            <person name="Bonds A."/>
            <person name="Quandt C.A."/>
            <person name="Barry K."/>
            <person name="Liu P."/>
            <person name="Grigoriev I."/>
            <person name="Longcore J.E."/>
            <person name="James T.Y."/>
        </authorList>
    </citation>
    <scope>NUCLEOTIDE SEQUENCE</scope>
    <source>
        <strain evidence="8">PLAUS21</strain>
    </source>
</reference>
<evidence type="ECO:0000259" key="7">
    <source>
        <dbReference type="SMART" id="SM00359"/>
    </source>
</evidence>
<dbReference type="InterPro" id="IPR004521">
    <property type="entry name" value="Uncharacterised_CHP00451"/>
</dbReference>
<dbReference type="NCBIfam" id="TIGR00451">
    <property type="entry name" value="unchar_dom_2"/>
    <property type="match status" value="1"/>
</dbReference>
<dbReference type="Proteomes" id="UP001210925">
    <property type="component" value="Unassembled WGS sequence"/>
</dbReference>
<comment type="function">
    <text evidence="3 6">Involved in translation.</text>
</comment>
<organism evidence="8 9">
    <name type="scientific">Boothiomyces macroporosus</name>
    <dbReference type="NCBI Taxonomy" id="261099"/>
    <lineage>
        <taxon>Eukaryota</taxon>
        <taxon>Fungi</taxon>
        <taxon>Fungi incertae sedis</taxon>
        <taxon>Chytridiomycota</taxon>
        <taxon>Chytridiomycota incertae sedis</taxon>
        <taxon>Chytridiomycetes</taxon>
        <taxon>Rhizophydiales</taxon>
        <taxon>Terramycetaceae</taxon>
        <taxon>Boothiomyces</taxon>
    </lineage>
</organism>
<dbReference type="PIRSF" id="PIRSF005067">
    <property type="entry name" value="Tma_RNA-bind_prd"/>
    <property type="match status" value="1"/>
</dbReference>
<evidence type="ECO:0000256" key="6">
    <source>
        <dbReference type="PIRNR" id="PIRNR005067"/>
    </source>
</evidence>
<dbReference type="GO" id="GO:0001731">
    <property type="term" value="P:formation of translation preinitiation complex"/>
    <property type="evidence" value="ECO:0007669"/>
    <property type="project" value="TreeGrafter"/>
</dbReference>
<dbReference type="GO" id="GO:0005737">
    <property type="term" value="C:cytoplasm"/>
    <property type="evidence" value="ECO:0007669"/>
    <property type="project" value="UniProtKB-SubCell"/>
</dbReference>
<dbReference type="AlphaFoldDB" id="A0AAD5UD37"/>
<dbReference type="FunFam" id="3.10.400.20:FF:000001">
    <property type="entry name" value="Malignant T-cell-amplified sequence 1"/>
    <property type="match status" value="1"/>
</dbReference>
<dbReference type="SMART" id="SM00359">
    <property type="entry name" value="PUA"/>
    <property type="match status" value="1"/>
</dbReference>
<comment type="caution">
    <text evidence="8">The sequence shown here is derived from an EMBL/GenBank/DDBJ whole genome shotgun (WGS) entry which is preliminary data.</text>
</comment>
<evidence type="ECO:0000256" key="4">
    <source>
        <dbReference type="ARBA" id="ARBA00061046"/>
    </source>
</evidence>